<dbReference type="STRING" id="765420.OSCT_2627"/>
<dbReference type="GO" id="GO:0000160">
    <property type="term" value="P:phosphorelay signal transduction system"/>
    <property type="evidence" value="ECO:0007669"/>
    <property type="project" value="InterPro"/>
</dbReference>
<dbReference type="InterPro" id="IPR050469">
    <property type="entry name" value="Diguanylate_Cyclase"/>
</dbReference>
<dbReference type="SMART" id="SM00267">
    <property type="entry name" value="GGDEF"/>
    <property type="match status" value="2"/>
</dbReference>
<dbReference type="CDD" id="cd01949">
    <property type="entry name" value="GGDEF"/>
    <property type="match status" value="2"/>
</dbReference>
<dbReference type="EMBL" id="ADVR01000112">
    <property type="protein sequence ID" value="EFO79501.1"/>
    <property type="molecule type" value="Genomic_DNA"/>
</dbReference>
<dbReference type="Pfam" id="PF00072">
    <property type="entry name" value="Response_reg"/>
    <property type="match status" value="1"/>
</dbReference>
<dbReference type="PANTHER" id="PTHR45138:SF9">
    <property type="entry name" value="DIGUANYLATE CYCLASE DGCM-RELATED"/>
    <property type="match status" value="1"/>
</dbReference>
<dbReference type="InterPro" id="IPR029787">
    <property type="entry name" value="Nucleotide_cyclase"/>
</dbReference>
<evidence type="ECO:0000313" key="4">
    <source>
        <dbReference type="EMBL" id="EFO79501.1"/>
    </source>
</evidence>
<dbReference type="GO" id="GO:0043709">
    <property type="term" value="P:cell adhesion involved in single-species biofilm formation"/>
    <property type="evidence" value="ECO:0007669"/>
    <property type="project" value="TreeGrafter"/>
</dbReference>
<feature type="domain" description="GGDEF" evidence="3">
    <location>
        <begin position="179"/>
        <end position="329"/>
    </location>
</feature>
<dbReference type="PROSITE" id="PS50110">
    <property type="entry name" value="RESPONSE_REGULATORY"/>
    <property type="match status" value="1"/>
</dbReference>
<dbReference type="CDD" id="cd17574">
    <property type="entry name" value="REC_OmpR"/>
    <property type="match status" value="1"/>
</dbReference>
<dbReference type="AlphaFoldDB" id="E1IH26"/>
<evidence type="ECO:0000256" key="1">
    <source>
        <dbReference type="PROSITE-ProRule" id="PRU00169"/>
    </source>
</evidence>
<dbReference type="Pfam" id="PF00990">
    <property type="entry name" value="GGDEF"/>
    <property type="match status" value="2"/>
</dbReference>
<organism evidence="4 5">
    <name type="scientific">Oscillochloris trichoides DG-6</name>
    <dbReference type="NCBI Taxonomy" id="765420"/>
    <lineage>
        <taxon>Bacteria</taxon>
        <taxon>Bacillati</taxon>
        <taxon>Chloroflexota</taxon>
        <taxon>Chloroflexia</taxon>
        <taxon>Chloroflexales</taxon>
        <taxon>Chloroflexineae</taxon>
        <taxon>Oscillochloridaceae</taxon>
        <taxon>Oscillochloris</taxon>
    </lineage>
</organism>
<dbReference type="Gene3D" id="3.40.50.2300">
    <property type="match status" value="1"/>
</dbReference>
<dbReference type="HOGENOM" id="CLU_423263_0_0_0"/>
<dbReference type="SMART" id="SM00448">
    <property type="entry name" value="REC"/>
    <property type="match status" value="2"/>
</dbReference>
<reference evidence="4 5" key="1">
    <citation type="journal article" date="2011" name="J. Bacteriol.">
        <title>Draft genome sequence of the anoxygenic filamentous phototrophic bacterium Oscillochloris trichoides subsp. DG-6.</title>
        <authorList>
            <person name="Kuznetsov B.B."/>
            <person name="Ivanovsky R.N."/>
            <person name="Keppen O.I."/>
            <person name="Sukhacheva M.V."/>
            <person name="Bumazhkin B.K."/>
            <person name="Patutina E.O."/>
            <person name="Beletsky A.V."/>
            <person name="Mardanov A.V."/>
            <person name="Baslerov R.V."/>
            <person name="Panteleeva A.N."/>
            <person name="Kolganova T.V."/>
            <person name="Ravin N.V."/>
            <person name="Skryabin K.G."/>
        </authorList>
    </citation>
    <scope>NUCLEOTIDE SEQUENCE [LARGE SCALE GENOMIC DNA]</scope>
    <source>
        <strain evidence="4 5">DG-6</strain>
    </source>
</reference>
<dbReference type="SUPFAM" id="SSF52172">
    <property type="entry name" value="CheY-like"/>
    <property type="match status" value="2"/>
</dbReference>
<feature type="modified residue" description="4-aspartylphosphate" evidence="1">
    <location>
        <position position="79"/>
    </location>
</feature>
<dbReference type="Proteomes" id="UP000054010">
    <property type="component" value="Unassembled WGS sequence"/>
</dbReference>
<evidence type="ECO:0000313" key="5">
    <source>
        <dbReference type="Proteomes" id="UP000054010"/>
    </source>
</evidence>
<dbReference type="SUPFAM" id="SSF55073">
    <property type="entry name" value="Nucleotide cyclase"/>
    <property type="match status" value="2"/>
</dbReference>
<gene>
    <name evidence="4" type="ORF">OSCT_2627</name>
</gene>
<dbReference type="InterPro" id="IPR011006">
    <property type="entry name" value="CheY-like_superfamily"/>
</dbReference>
<protein>
    <submittedName>
        <fullName evidence="4">Diguanylate cyclase</fullName>
    </submittedName>
</protein>
<dbReference type="Gene3D" id="6.10.250.690">
    <property type="match status" value="1"/>
</dbReference>
<comment type="caution">
    <text evidence="4">The sequence shown here is derived from an EMBL/GenBank/DDBJ whole genome shotgun (WGS) entry which is preliminary data.</text>
</comment>
<name>E1IH26_9CHLR</name>
<feature type="domain" description="GGDEF" evidence="3">
    <location>
        <begin position="519"/>
        <end position="647"/>
    </location>
</feature>
<dbReference type="InterPro" id="IPR000160">
    <property type="entry name" value="GGDEF_dom"/>
</dbReference>
<keyword evidence="5" id="KW-1185">Reference proteome</keyword>
<dbReference type="GO" id="GO:0052621">
    <property type="term" value="F:diguanylate cyclase activity"/>
    <property type="evidence" value="ECO:0007669"/>
    <property type="project" value="TreeGrafter"/>
</dbReference>
<evidence type="ECO:0000259" key="2">
    <source>
        <dbReference type="PROSITE" id="PS50110"/>
    </source>
</evidence>
<dbReference type="PROSITE" id="PS50887">
    <property type="entry name" value="GGDEF"/>
    <property type="match status" value="2"/>
</dbReference>
<keyword evidence="1" id="KW-0597">Phosphoprotein</keyword>
<sequence length="647" mass="72689">MLEDSVGSQICRIERRFDNHPGLAMTVHERILIADDDPALCLLLRETLQDVGYEVRIASNGDELVRMAQDQPPDLLLVDLMMPLMDGFEAIRQLRNDTRTAHLPMIILTARSTSSDVVTGFDSGADDYIIKPYDVDVLLARIRSHLRRAAQLPVRNPLTGMPGNVLLQAELERQLGLDHAFSLLWIDLDNFKAFNDAYGFARGDRAIHLLAHVITETSDHDDFVGHIGGDDFAIIHFGNDPEDLCKRLIARFDEKMRALYDPADLERGYLRGIDRHGVARQFGLLSLSIAVVSTNTRSFNSVDHLSQVSAELKQAAKHISGNSYVLDRRHSAVQIPELIPERRGQQRPEALLIEPDESLRATIATTVRLQGYRPMVATNVVDAQGLLARHPHPNILIANISDPTVWSLWNTLRNTSHFIALVPNEEAVENAHRQGANAVIILDHNFEHFTDQLLLHIPHASSSDTLDESEQSEVIRELEARTRILEREANEDSLTGLFNRRYIDNHIEALAAAAVQLRQTLCAIMGDIDNFKQVNDQFSHMLGNDVLRTVAKLMRQNTRESDLVARYGGEEFLILLPNTLLEEAVLIAEAIRKTVEGYRWYALEPRLRVTISLGVAVLRNGDAEQMVATADQQLYVAKRTGKNRVAH</sequence>
<dbReference type="InterPro" id="IPR043128">
    <property type="entry name" value="Rev_trsase/Diguanyl_cyclase"/>
</dbReference>
<dbReference type="GO" id="GO:0005886">
    <property type="term" value="C:plasma membrane"/>
    <property type="evidence" value="ECO:0007669"/>
    <property type="project" value="TreeGrafter"/>
</dbReference>
<proteinExistence type="predicted"/>
<dbReference type="NCBIfam" id="TIGR00254">
    <property type="entry name" value="GGDEF"/>
    <property type="match status" value="2"/>
</dbReference>
<dbReference type="eggNOG" id="COG3706">
    <property type="taxonomic scope" value="Bacteria"/>
</dbReference>
<feature type="domain" description="Response regulatory" evidence="2">
    <location>
        <begin position="30"/>
        <end position="146"/>
    </location>
</feature>
<dbReference type="Gene3D" id="3.30.70.270">
    <property type="match status" value="2"/>
</dbReference>
<accession>E1IH26</accession>
<evidence type="ECO:0000259" key="3">
    <source>
        <dbReference type="PROSITE" id="PS50887"/>
    </source>
</evidence>
<dbReference type="FunFam" id="3.30.70.270:FF:000001">
    <property type="entry name" value="Diguanylate cyclase domain protein"/>
    <property type="match status" value="1"/>
</dbReference>
<dbReference type="InterPro" id="IPR001789">
    <property type="entry name" value="Sig_transdc_resp-reg_receiver"/>
</dbReference>
<dbReference type="GO" id="GO:1902201">
    <property type="term" value="P:negative regulation of bacterial-type flagellum-dependent cell motility"/>
    <property type="evidence" value="ECO:0007669"/>
    <property type="project" value="TreeGrafter"/>
</dbReference>
<dbReference type="PANTHER" id="PTHR45138">
    <property type="entry name" value="REGULATORY COMPONENTS OF SENSORY TRANSDUCTION SYSTEM"/>
    <property type="match status" value="1"/>
</dbReference>